<comment type="caution">
    <text evidence="1">The sequence shown here is derived from an EMBL/GenBank/DDBJ whole genome shotgun (WGS) entry which is preliminary data.</text>
</comment>
<name>A0ACC3DW82_9PEZI</name>
<accession>A0ACC3DW82</accession>
<sequence length="750" mass="83767">MVAQDTKTYYDILGVPQNSKISKIKDAYHKRSKDLHPDRHVGKGKAAKDEATRKFQELQEAYETISDQEKREAYDRKHFPEIFREEADDSEGVMDEPGKGEDNGEEDDNEAKQRWEDTGRFHWEANEVTKRILQRIQQNKSPHKILGLLEFDDPHEIRSILDAAKKLNVKHIDKYVEEVENHDPLNGELDCNLVIDAKGNPYSYMESVTVKVEGKRTTKRQRSKKAAEEDGPDPEKMEQGYAAPTDEHKAVYKNLETVIDNLLQGVEIDQAIDRLEGENKKLDEINTKCSKKSGDCNIPIEKFVDQYHRARVAWRSRVRDPDDDDAAESFKSVGTILENTTAALQLPSEWGNVEKPGLREYFQEATDGGPDATTSAPAPEEGTPPPKNRTSASTSKTQTEQTQEKTKRGKPKTVASAEQTGTVIDKGVEKTFEYWRALPGAYNKNRNPLRHQIMVSHIGPNGYTIYEFIKSSYFGKGVAQTWKEAPGAKEFKTSSRSILKDKKCREKEIAGVCPVKGTGPPPVYMVNGRKETGWLRKPATYVYITLDSHSFHWFTISELRNQWGAAVDRDVEKFCHEAGQKLPGGHLMLRIAIATLFQETTNSHPPCPTAAAAQAISGKQKKRRREPQTYAFPALPSTPSLSPPSAFLQTPCLLITDIRISNPQDPEAAHPASSSTSTPSGLGPAPAPASTSSSPQGQHPPPNNSSRANNKRTNPAAAAAPETSPPSSPPPPYLPPLRQQHRIRPRRLRR</sequence>
<keyword evidence="2" id="KW-1185">Reference proteome</keyword>
<proteinExistence type="predicted"/>
<organism evidence="1 2">
    <name type="scientific">Coniosporium uncinatum</name>
    <dbReference type="NCBI Taxonomy" id="93489"/>
    <lineage>
        <taxon>Eukaryota</taxon>
        <taxon>Fungi</taxon>
        <taxon>Dikarya</taxon>
        <taxon>Ascomycota</taxon>
        <taxon>Pezizomycotina</taxon>
        <taxon>Dothideomycetes</taxon>
        <taxon>Dothideomycetes incertae sedis</taxon>
        <taxon>Coniosporium</taxon>
    </lineage>
</organism>
<reference evidence="1" key="1">
    <citation type="submission" date="2024-09" db="EMBL/GenBank/DDBJ databases">
        <title>Black Yeasts Isolated from many extreme environments.</title>
        <authorList>
            <person name="Coleine C."/>
            <person name="Stajich J.E."/>
            <person name="Selbmann L."/>
        </authorList>
    </citation>
    <scope>NUCLEOTIDE SEQUENCE</scope>
    <source>
        <strain evidence="1">CCFEE 5737</strain>
    </source>
</reference>
<dbReference type="Proteomes" id="UP001186974">
    <property type="component" value="Unassembled WGS sequence"/>
</dbReference>
<evidence type="ECO:0000313" key="1">
    <source>
        <dbReference type="EMBL" id="KAK3080960.1"/>
    </source>
</evidence>
<feature type="non-terminal residue" evidence="1">
    <location>
        <position position="750"/>
    </location>
</feature>
<evidence type="ECO:0000313" key="2">
    <source>
        <dbReference type="Proteomes" id="UP001186974"/>
    </source>
</evidence>
<dbReference type="EMBL" id="JAWDJW010000335">
    <property type="protein sequence ID" value="KAK3080960.1"/>
    <property type="molecule type" value="Genomic_DNA"/>
</dbReference>
<gene>
    <name evidence="1" type="ORF">LTS18_011538</name>
</gene>
<protein>
    <submittedName>
        <fullName evidence="1">Uncharacterized protein</fullName>
    </submittedName>
</protein>